<name>A0A502G095_9SPHN</name>
<dbReference type="InterPro" id="IPR000086">
    <property type="entry name" value="NUDIX_hydrolase_dom"/>
</dbReference>
<dbReference type="GO" id="GO:0016787">
    <property type="term" value="F:hydrolase activity"/>
    <property type="evidence" value="ECO:0007669"/>
    <property type="project" value="UniProtKB-KW"/>
</dbReference>
<proteinExistence type="predicted"/>
<evidence type="ECO:0000313" key="5">
    <source>
        <dbReference type="Proteomes" id="UP000319931"/>
    </source>
</evidence>
<protein>
    <submittedName>
        <fullName evidence="4">NUDIX domain-containing protein</fullName>
    </submittedName>
</protein>
<dbReference type="PROSITE" id="PS51462">
    <property type="entry name" value="NUDIX"/>
    <property type="match status" value="1"/>
</dbReference>
<dbReference type="AlphaFoldDB" id="A0A502G095"/>
<dbReference type="InterPro" id="IPR020084">
    <property type="entry name" value="NUDIX_hydrolase_CS"/>
</dbReference>
<gene>
    <name evidence="4" type="ORF">EAH76_09075</name>
</gene>
<dbReference type="InterPro" id="IPR015797">
    <property type="entry name" value="NUDIX_hydrolase-like_dom_sf"/>
</dbReference>
<comment type="caution">
    <text evidence="4">The sequence shown here is derived from an EMBL/GenBank/DDBJ whole genome shotgun (WGS) entry which is preliminary data.</text>
</comment>
<sequence>MQTADGVRQRYWRWRGRPRLATAALAYTPDGELLFVRQTYTDGWCLPGGGRRATEEPIAAALRELREEIGLFGWGETQWRTTIHRPFSGVPVATDVVIVSDVTFAFRRNLEVEAVSSFAPAALPVDLNPWAITVLTVVGLLHPVEKAAFLP</sequence>
<dbReference type="EMBL" id="RCZC01000002">
    <property type="protein sequence ID" value="TPG55327.1"/>
    <property type="molecule type" value="Genomic_DNA"/>
</dbReference>
<evidence type="ECO:0000259" key="3">
    <source>
        <dbReference type="PROSITE" id="PS51462"/>
    </source>
</evidence>
<comment type="cofactor">
    <cofactor evidence="1">
        <name>Mg(2+)</name>
        <dbReference type="ChEBI" id="CHEBI:18420"/>
    </cofactor>
</comment>
<evidence type="ECO:0000256" key="1">
    <source>
        <dbReference type="ARBA" id="ARBA00001946"/>
    </source>
</evidence>
<feature type="domain" description="Nudix hydrolase" evidence="3">
    <location>
        <begin position="17"/>
        <end position="140"/>
    </location>
</feature>
<dbReference type="PROSITE" id="PS00893">
    <property type="entry name" value="NUDIX_BOX"/>
    <property type="match status" value="1"/>
</dbReference>
<dbReference type="Pfam" id="PF00293">
    <property type="entry name" value="NUDIX"/>
    <property type="match status" value="1"/>
</dbReference>
<accession>A0A502G095</accession>
<dbReference type="Proteomes" id="UP000319931">
    <property type="component" value="Unassembled WGS sequence"/>
</dbReference>
<reference evidence="4 5" key="1">
    <citation type="journal article" date="2019" name="Environ. Microbiol.">
        <title>Species interactions and distinct microbial communities in high Arctic permafrost affected cryosols are associated with the CH4 and CO2 gas fluxes.</title>
        <authorList>
            <person name="Altshuler I."/>
            <person name="Hamel J."/>
            <person name="Turney S."/>
            <person name="Magnuson E."/>
            <person name="Levesque R."/>
            <person name="Greer C."/>
            <person name="Whyte L.G."/>
        </authorList>
    </citation>
    <scope>NUCLEOTIDE SEQUENCE [LARGE SCALE GENOMIC DNA]</scope>
    <source>
        <strain evidence="4 5">E6.1</strain>
    </source>
</reference>
<organism evidence="4 5">
    <name type="scientific">Sphingomonas glacialis</name>
    <dbReference type="NCBI Taxonomy" id="658225"/>
    <lineage>
        <taxon>Bacteria</taxon>
        <taxon>Pseudomonadati</taxon>
        <taxon>Pseudomonadota</taxon>
        <taxon>Alphaproteobacteria</taxon>
        <taxon>Sphingomonadales</taxon>
        <taxon>Sphingomonadaceae</taxon>
        <taxon>Sphingomonas</taxon>
    </lineage>
</organism>
<keyword evidence="2" id="KW-0378">Hydrolase</keyword>
<keyword evidence="5" id="KW-1185">Reference proteome</keyword>
<dbReference type="Gene3D" id="3.90.79.10">
    <property type="entry name" value="Nucleoside Triphosphate Pyrophosphohydrolase"/>
    <property type="match status" value="1"/>
</dbReference>
<evidence type="ECO:0000256" key="2">
    <source>
        <dbReference type="ARBA" id="ARBA00022801"/>
    </source>
</evidence>
<dbReference type="OrthoDB" id="8480561at2"/>
<dbReference type="SUPFAM" id="SSF55811">
    <property type="entry name" value="Nudix"/>
    <property type="match status" value="1"/>
</dbReference>
<evidence type="ECO:0000313" key="4">
    <source>
        <dbReference type="EMBL" id="TPG55327.1"/>
    </source>
</evidence>